<dbReference type="InterPro" id="IPR050471">
    <property type="entry name" value="AB_hydrolase"/>
</dbReference>
<name>A0ABU8EBQ9_9ACTN</name>
<evidence type="ECO:0000259" key="1">
    <source>
        <dbReference type="Pfam" id="PF12697"/>
    </source>
</evidence>
<dbReference type="SUPFAM" id="SSF53474">
    <property type="entry name" value="alpha/beta-Hydrolases"/>
    <property type="match status" value="1"/>
</dbReference>
<gene>
    <name evidence="2" type="ORF">UXQ13_21525</name>
</gene>
<reference evidence="2 3" key="1">
    <citation type="submission" date="2024-03" db="EMBL/GenBank/DDBJ databases">
        <title>Draft genome sequence of Klenkia terrae.</title>
        <authorList>
            <person name="Duangmal K."/>
            <person name="Chantavorakit T."/>
        </authorList>
    </citation>
    <scope>NUCLEOTIDE SEQUENCE [LARGE SCALE GENOMIC DNA]</scope>
    <source>
        <strain evidence="2 3">JCM 17786</strain>
    </source>
</reference>
<evidence type="ECO:0000313" key="2">
    <source>
        <dbReference type="EMBL" id="MEI4281066.1"/>
    </source>
</evidence>
<dbReference type="GO" id="GO:0016787">
    <property type="term" value="F:hydrolase activity"/>
    <property type="evidence" value="ECO:0007669"/>
    <property type="project" value="UniProtKB-KW"/>
</dbReference>
<dbReference type="Proteomes" id="UP001373496">
    <property type="component" value="Unassembled WGS sequence"/>
</dbReference>
<dbReference type="InterPro" id="IPR029058">
    <property type="entry name" value="AB_hydrolase_fold"/>
</dbReference>
<keyword evidence="3" id="KW-1185">Reference proteome</keyword>
<sequence>MTAGTAAPQQLDVGGFSLRVRVDHAGAGHPLLLVNGIGATGDLFDTFREHLADRETITFDAPGVGGSSTPHYPPTLRRLAGVVAELVRAVGHERVDVLGLSWGGALVQELARRHPDVVRRLVLAGTTPGWVSLPGRPAAISILASPMRYYSPGYLTRVAPTLYGGGIQDHPDLLGEHAAQRSAHPPTPYGYLCQIAALRRWSSLPWLHRLEMPTLVLAGDDDPIIPLANARLIAARLPRGRLHVVRGGGHLFLFTHADAMAGVVETFLDQQSSDADQAP</sequence>
<comment type="caution">
    <text evidence="2">The sequence shown here is derived from an EMBL/GenBank/DDBJ whole genome shotgun (WGS) entry which is preliminary data.</text>
</comment>
<proteinExistence type="predicted"/>
<dbReference type="PANTHER" id="PTHR43433">
    <property type="entry name" value="HYDROLASE, ALPHA/BETA FOLD FAMILY PROTEIN"/>
    <property type="match status" value="1"/>
</dbReference>
<dbReference type="EMBL" id="JBAPLV010000035">
    <property type="protein sequence ID" value="MEI4281066.1"/>
    <property type="molecule type" value="Genomic_DNA"/>
</dbReference>
<dbReference type="InterPro" id="IPR000073">
    <property type="entry name" value="AB_hydrolase_1"/>
</dbReference>
<dbReference type="PANTHER" id="PTHR43433:SF5">
    <property type="entry name" value="AB HYDROLASE-1 DOMAIN-CONTAINING PROTEIN"/>
    <property type="match status" value="1"/>
</dbReference>
<accession>A0ABU8EBQ9</accession>
<dbReference type="PRINTS" id="PR00111">
    <property type="entry name" value="ABHYDROLASE"/>
</dbReference>
<keyword evidence="2" id="KW-0378">Hydrolase</keyword>
<protein>
    <submittedName>
        <fullName evidence="2">Alpha/beta fold hydrolase</fullName>
    </submittedName>
</protein>
<dbReference type="Pfam" id="PF12697">
    <property type="entry name" value="Abhydrolase_6"/>
    <property type="match status" value="1"/>
</dbReference>
<evidence type="ECO:0000313" key="3">
    <source>
        <dbReference type="Proteomes" id="UP001373496"/>
    </source>
</evidence>
<dbReference type="Gene3D" id="3.40.50.1820">
    <property type="entry name" value="alpha/beta hydrolase"/>
    <property type="match status" value="1"/>
</dbReference>
<feature type="domain" description="AB hydrolase-1" evidence="1">
    <location>
        <begin position="31"/>
        <end position="261"/>
    </location>
</feature>
<dbReference type="RefSeq" id="WP_336392932.1">
    <property type="nucleotide sequence ID" value="NZ_JBAPLV010000035.1"/>
</dbReference>
<organism evidence="2 3">
    <name type="scientific">Klenkia terrae</name>
    <dbReference type="NCBI Taxonomy" id="1052259"/>
    <lineage>
        <taxon>Bacteria</taxon>
        <taxon>Bacillati</taxon>
        <taxon>Actinomycetota</taxon>
        <taxon>Actinomycetes</taxon>
        <taxon>Geodermatophilales</taxon>
        <taxon>Geodermatophilaceae</taxon>
        <taxon>Klenkia</taxon>
    </lineage>
</organism>